<keyword evidence="2" id="KW-0614">Plasmid</keyword>
<dbReference type="EMBL" id="CP093363">
    <property type="protein sequence ID" value="UQS85776.1"/>
    <property type="molecule type" value="Genomic_DNA"/>
</dbReference>
<gene>
    <name evidence="2" type="ORF">MOO46_07535</name>
</gene>
<evidence type="ECO:0000256" key="1">
    <source>
        <dbReference type="SAM" id="MobiDB-lite"/>
    </source>
</evidence>
<accession>A0ABY4PK52</accession>
<dbReference type="Proteomes" id="UP000831859">
    <property type="component" value="Plasmid p1unnamed"/>
</dbReference>
<name>A0ABY4PK52_9LACO</name>
<proteinExistence type="predicted"/>
<dbReference type="RefSeq" id="WP_249511740.1">
    <property type="nucleotide sequence ID" value="NZ_CP093363.1"/>
</dbReference>
<feature type="region of interest" description="Disordered" evidence="1">
    <location>
        <begin position="148"/>
        <end position="177"/>
    </location>
</feature>
<feature type="compositionally biased region" description="Basic and acidic residues" evidence="1">
    <location>
        <begin position="7"/>
        <end position="28"/>
    </location>
</feature>
<feature type="region of interest" description="Disordered" evidence="1">
    <location>
        <begin position="1"/>
        <end position="110"/>
    </location>
</feature>
<keyword evidence="3" id="KW-1185">Reference proteome</keyword>
<feature type="compositionally biased region" description="Basic and acidic residues" evidence="1">
    <location>
        <begin position="35"/>
        <end position="101"/>
    </location>
</feature>
<geneLocation type="plasmid" evidence="2 3">
    <name>p1unnamed</name>
</geneLocation>
<dbReference type="Pfam" id="PF14265">
    <property type="entry name" value="DUF4355"/>
    <property type="match status" value="1"/>
</dbReference>
<evidence type="ECO:0000313" key="2">
    <source>
        <dbReference type="EMBL" id="UQS85776.1"/>
    </source>
</evidence>
<organism evidence="2 3">
    <name type="scientific">Apilactobacillus apisilvae</name>
    <dbReference type="NCBI Taxonomy" id="2923364"/>
    <lineage>
        <taxon>Bacteria</taxon>
        <taxon>Bacillati</taxon>
        <taxon>Bacillota</taxon>
        <taxon>Bacilli</taxon>
        <taxon>Lactobacillales</taxon>
        <taxon>Lactobacillaceae</taxon>
        <taxon>Apilactobacillus</taxon>
    </lineage>
</organism>
<reference evidence="2 3" key="1">
    <citation type="journal article" date="2022" name="Int. J. Syst. Evol. Microbiol.">
        <title>Apilactobacillus apisilvae sp. nov., Nicolia spurrieriana gen. nov. sp. nov., Bombilactobacillus folatiphilus sp. nov. and Bombilactobacillus thymidiniphilus sp. nov., four new lactic acid bacterial isolates from stingless bees Tetragonula carbonaria and Austroplebeia australis.</title>
        <authorList>
            <person name="Oliphant S.A."/>
            <person name="Watson-Haigh N.S."/>
            <person name="Sumby K.M."/>
            <person name="Gardner J."/>
            <person name="Groom S."/>
            <person name="Jiranek V."/>
        </authorList>
    </citation>
    <scope>NUCLEOTIDE SEQUENCE [LARGE SCALE GENOMIC DNA]</scope>
    <source>
        <strain evidence="2 3">SG5_A10</strain>
    </source>
</reference>
<feature type="compositionally biased region" description="Low complexity" evidence="1">
    <location>
        <begin position="152"/>
        <end position="161"/>
    </location>
</feature>
<protein>
    <submittedName>
        <fullName evidence="2">DUF4355 domain-containing protein</fullName>
    </submittedName>
</protein>
<sequence length="208" mass="23781">MEISEEDLNKKISDAKEEGKKEGKKDLDSLQNKYDTLDDEYKSYKDGEADRRAEAMKKGESRAQMSAEEKAKADLKDKQDALDEAKRQNEDREAELNRRESVSNIKGQLSDKGLDTDFADLLYDEDEDKCNEKVNNFIEKWNTSVQDATNTKLKGGNNPQNGKGGTGESDSDVSFDDYKKKTLGEKMKFANEYPEQYEKFEQLKKEGK</sequence>
<dbReference type="InterPro" id="IPR025580">
    <property type="entry name" value="Gp46"/>
</dbReference>
<evidence type="ECO:0000313" key="3">
    <source>
        <dbReference type="Proteomes" id="UP000831859"/>
    </source>
</evidence>